<feature type="region of interest" description="Disordered" evidence="1">
    <location>
        <begin position="270"/>
        <end position="295"/>
    </location>
</feature>
<evidence type="ECO:0008006" key="4">
    <source>
        <dbReference type="Google" id="ProtNLM"/>
    </source>
</evidence>
<sequence>MRRSHVDEGRRRQALAERRFRGHRIRGGLEDLGDLDAPKTRKERKDCAGAVTGAVTEAAAKALAEKVETETGVCRSTEGTIAAANIATPEIFSTVFGADWCEWMEVKRVLFDMTATTAAKRSALEIIHVWRQRTRKERELPAYVESTEVLMDAILQDENDALQDVPLRMCYGAAILRTVHVMTGSFATGFADTYRKRASEIGFPEEAVEVRQRVAHGVLPLVSELRWVCGLVLQFLFLHYWLEQERQVYLMQQERGTSLSVGSALTAAQHRKSGGASDTAPSAGTSALAVAASPPSVTTDEIRALLHELESSEDEDGGVVGKKEKSTERDDKAASITPSVCDAVQKHESPAAMGTSSGATITKIAGWCVS</sequence>
<proteinExistence type="predicted"/>
<feature type="region of interest" description="Disordered" evidence="1">
    <location>
        <begin position="312"/>
        <end position="338"/>
    </location>
</feature>
<feature type="compositionally biased region" description="Low complexity" evidence="1">
    <location>
        <begin position="286"/>
        <end position="295"/>
    </location>
</feature>
<dbReference type="GO" id="GO:0004519">
    <property type="term" value="F:endonuclease activity"/>
    <property type="evidence" value="ECO:0007669"/>
    <property type="project" value="InterPro"/>
</dbReference>
<evidence type="ECO:0000256" key="1">
    <source>
        <dbReference type="SAM" id="MobiDB-lite"/>
    </source>
</evidence>
<dbReference type="RefSeq" id="XP_067758187.1">
    <property type="nucleotide sequence ID" value="XM_067901185.1"/>
</dbReference>
<dbReference type="Proteomes" id="UP000674318">
    <property type="component" value="Unassembled WGS sequence"/>
</dbReference>
<organism evidence="2 3">
    <name type="scientific">Porcisia hertigi</name>
    <dbReference type="NCBI Taxonomy" id="2761500"/>
    <lineage>
        <taxon>Eukaryota</taxon>
        <taxon>Discoba</taxon>
        <taxon>Euglenozoa</taxon>
        <taxon>Kinetoplastea</taxon>
        <taxon>Metakinetoplastina</taxon>
        <taxon>Trypanosomatida</taxon>
        <taxon>Trypanosomatidae</taxon>
        <taxon>Leishmaniinae</taxon>
        <taxon>Porcisia</taxon>
    </lineage>
</organism>
<protein>
    <recommendedName>
        <fullName evidence="4">Las1-like protein</fullName>
    </recommendedName>
</protein>
<reference evidence="2 3" key="1">
    <citation type="submission" date="2021-02" db="EMBL/GenBank/DDBJ databases">
        <title>Porcisia hertigi Genome sequencing and assembly.</title>
        <authorList>
            <person name="Almutairi H."/>
            <person name="Gatherer D."/>
        </authorList>
    </citation>
    <scope>NUCLEOTIDE SEQUENCE [LARGE SCALE GENOMIC DNA]</scope>
    <source>
        <strain evidence="2 3">C119</strain>
    </source>
</reference>
<dbReference type="AlphaFoldDB" id="A0A836IFW7"/>
<accession>A0A836IFW7</accession>
<dbReference type="PANTHER" id="PTHR15002">
    <property type="entry name" value="RIBOSOMAL BIOGENESIS PROTEIN LAS1L"/>
    <property type="match status" value="1"/>
</dbReference>
<dbReference type="GO" id="GO:0000460">
    <property type="term" value="P:maturation of 5.8S rRNA"/>
    <property type="evidence" value="ECO:0007669"/>
    <property type="project" value="TreeGrafter"/>
</dbReference>
<dbReference type="OrthoDB" id="10263222at2759"/>
<dbReference type="Pfam" id="PF04031">
    <property type="entry name" value="Las1"/>
    <property type="match status" value="1"/>
</dbReference>
<dbReference type="GeneID" id="94291262"/>
<name>A0A836IFW7_9TRYP</name>
<evidence type="ECO:0000313" key="2">
    <source>
        <dbReference type="EMBL" id="KAG5508719.1"/>
    </source>
</evidence>
<dbReference type="GO" id="GO:0000470">
    <property type="term" value="P:maturation of LSU-rRNA"/>
    <property type="evidence" value="ECO:0007669"/>
    <property type="project" value="TreeGrafter"/>
</dbReference>
<keyword evidence="3" id="KW-1185">Reference proteome</keyword>
<dbReference type="PANTHER" id="PTHR15002:SF0">
    <property type="entry name" value="RIBOSOMAL BIOGENESIS PROTEIN LAS1L"/>
    <property type="match status" value="1"/>
</dbReference>
<evidence type="ECO:0000313" key="3">
    <source>
        <dbReference type="Proteomes" id="UP000674318"/>
    </source>
</evidence>
<dbReference type="KEGG" id="phet:94291262"/>
<dbReference type="GO" id="GO:0030687">
    <property type="term" value="C:preribosome, large subunit precursor"/>
    <property type="evidence" value="ECO:0007669"/>
    <property type="project" value="TreeGrafter"/>
</dbReference>
<gene>
    <name evidence="2" type="ORF">JKF63_05217</name>
</gene>
<feature type="compositionally biased region" description="Basic and acidic residues" evidence="1">
    <location>
        <begin position="321"/>
        <end position="333"/>
    </location>
</feature>
<dbReference type="EMBL" id="JAFJZO010000016">
    <property type="protein sequence ID" value="KAG5508719.1"/>
    <property type="molecule type" value="Genomic_DNA"/>
</dbReference>
<dbReference type="InterPro" id="IPR007174">
    <property type="entry name" value="Las1"/>
</dbReference>
<dbReference type="GO" id="GO:0090730">
    <property type="term" value="C:Las1 complex"/>
    <property type="evidence" value="ECO:0007669"/>
    <property type="project" value="InterPro"/>
</dbReference>
<comment type="caution">
    <text evidence="2">The sequence shown here is derived from an EMBL/GenBank/DDBJ whole genome shotgun (WGS) entry which is preliminary data.</text>
</comment>